<dbReference type="PANTHER" id="PTHR41533">
    <property type="entry name" value="L,D-TRANSPEPTIDASE HI_1667-RELATED"/>
    <property type="match status" value="1"/>
</dbReference>
<keyword evidence="3" id="KW-0808">Transferase</keyword>
<dbReference type="UniPathway" id="UPA00219"/>
<dbReference type="InterPro" id="IPR005490">
    <property type="entry name" value="LD_TPept_cat_dom"/>
</dbReference>
<name>A0A4D7B498_9HYPH</name>
<evidence type="ECO:0000313" key="10">
    <source>
        <dbReference type="Proteomes" id="UP000298781"/>
    </source>
</evidence>
<proteinExistence type="inferred from homology"/>
<comment type="similarity">
    <text evidence="2">Belongs to the YkuD family.</text>
</comment>
<dbReference type="Pfam" id="PF03734">
    <property type="entry name" value="YkuD"/>
    <property type="match status" value="1"/>
</dbReference>
<keyword evidence="4 7" id="KW-0133">Cell shape</keyword>
<dbReference type="GO" id="GO:0004180">
    <property type="term" value="F:carboxypeptidase activity"/>
    <property type="evidence" value="ECO:0007669"/>
    <property type="project" value="UniProtKB-ARBA"/>
</dbReference>
<dbReference type="InterPro" id="IPR052905">
    <property type="entry name" value="LD-transpeptidase_YkuD-like"/>
</dbReference>
<reference evidence="9 10" key="1">
    <citation type="submission" date="2019-04" db="EMBL/GenBank/DDBJ databases">
        <title>Phreatobacter aquaticus sp. nov.</title>
        <authorList>
            <person name="Choi A."/>
        </authorList>
    </citation>
    <scope>NUCLEOTIDE SEQUENCE [LARGE SCALE GENOMIC DNA]</scope>
    <source>
        <strain evidence="9 10">KCTC 52518</strain>
    </source>
</reference>
<evidence type="ECO:0000256" key="3">
    <source>
        <dbReference type="ARBA" id="ARBA00022679"/>
    </source>
</evidence>
<evidence type="ECO:0000256" key="6">
    <source>
        <dbReference type="ARBA" id="ARBA00023316"/>
    </source>
</evidence>
<keyword evidence="5 7" id="KW-0573">Peptidoglycan synthesis</keyword>
<dbReference type="GO" id="GO:0009252">
    <property type="term" value="P:peptidoglycan biosynthetic process"/>
    <property type="evidence" value="ECO:0007669"/>
    <property type="project" value="UniProtKB-UniPathway"/>
</dbReference>
<dbReference type="CDD" id="cd16913">
    <property type="entry name" value="YkuD_like"/>
    <property type="match status" value="1"/>
</dbReference>
<dbReference type="Gene3D" id="1.10.101.10">
    <property type="entry name" value="PGBD-like superfamily/PGBD"/>
    <property type="match status" value="1"/>
</dbReference>
<evidence type="ECO:0000256" key="1">
    <source>
        <dbReference type="ARBA" id="ARBA00004752"/>
    </source>
</evidence>
<dbReference type="SUPFAM" id="SSF47090">
    <property type="entry name" value="PGBD-like"/>
    <property type="match status" value="1"/>
</dbReference>
<keyword evidence="10" id="KW-1185">Reference proteome</keyword>
<dbReference type="Proteomes" id="UP000298781">
    <property type="component" value="Chromosome"/>
</dbReference>
<evidence type="ECO:0000256" key="5">
    <source>
        <dbReference type="ARBA" id="ARBA00022984"/>
    </source>
</evidence>
<evidence type="ECO:0000256" key="2">
    <source>
        <dbReference type="ARBA" id="ARBA00005992"/>
    </source>
</evidence>
<evidence type="ECO:0000313" key="9">
    <source>
        <dbReference type="EMBL" id="QCI67751.1"/>
    </source>
</evidence>
<comment type="pathway">
    <text evidence="1 7">Cell wall biogenesis; peptidoglycan biosynthesis.</text>
</comment>
<dbReference type="InterPro" id="IPR038063">
    <property type="entry name" value="Transpep_catalytic_dom"/>
</dbReference>
<dbReference type="PROSITE" id="PS52029">
    <property type="entry name" value="LD_TPASE"/>
    <property type="match status" value="1"/>
</dbReference>
<evidence type="ECO:0000256" key="4">
    <source>
        <dbReference type="ARBA" id="ARBA00022960"/>
    </source>
</evidence>
<dbReference type="InterPro" id="IPR036365">
    <property type="entry name" value="PGBD-like_sf"/>
</dbReference>
<feature type="active site" description="Nucleophile" evidence="7">
    <location>
        <position position="343"/>
    </location>
</feature>
<accession>A0A4D7B498</accession>
<dbReference type="InterPro" id="IPR036366">
    <property type="entry name" value="PGBDSf"/>
</dbReference>
<dbReference type="KEGG" id="pstg:E8M01_28130"/>
<dbReference type="AlphaFoldDB" id="A0A4D7B498"/>
<dbReference type="GO" id="GO:0008360">
    <property type="term" value="P:regulation of cell shape"/>
    <property type="evidence" value="ECO:0007669"/>
    <property type="project" value="UniProtKB-UniRule"/>
</dbReference>
<gene>
    <name evidence="9" type="ORF">E8M01_28130</name>
</gene>
<evidence type="ECO:0000259" key="8">
    <source>
        <dbReference type="PROSITE" id="PS52029"/>
    </source>
</evidence>
<organism evidence="9 10">
    <name type="scientific">Phreatobacter stygius</name>
    <dbReference type="NCBI Taxonomy" id="1940610"/>
    <lineage>
        <taxon>Bacteria</taxon>
        <taxon>Pseudomonadati</taxon>
        <taxon>Pseudomonadota</taxon>
        <taxon>Alphaproteobacteria</taxon>
        <taxon>Hyphomicrobiales</taxon>
        <taxon>Phreatobacteraceae</taxon>
        <taxon>Phreatobacter</taxon>
    </lineage>
</organism>
<feature type="domain" description="L,D-TPase catalytic" evidence="8">
    <location>
        <begin position="194"/>
        <end position="368"/>
    </location>
</feature>
<dbReference type="OrthoDB" id="9778545at2"/>
<keyword evidence="6 7" id="KW-0961">Cell wall biogenesis/degradation</keyword>
<dbReference type="RefSeq" id="WP_136963178.1">
    <property type="nucleotide sequence ID" value="NZ_CP039690.1"/>
</dbReference>
<dbReference type="Pfam" id="PF01471">
    <property type="entry name" value="PG_binding_1"/>
    <property type="match status" value="1"/>
</dbReference>
<dbReference type="PANTHER" id="PTHR41533:SF1">
    <property type="entry name" value="L,D-TRANSPEPTIDASE YCBB-RELATED"/>
    <property type="match status" value="1"/>
</dbReference>
<dbReference type="GO" id="GO:0071555">
    <property type="term" value="P:cell wall organization"/>
    <property type="evidence" value="ECO:0007669"/>
    <property type="project" value="UniProtKB-UniRule"/>
</dbReference>
<evidence type="ECO:0000256" key="7">
    <source>
        <dbReference type="PROSITE-ProRule" id="PRU01373"/>
    </source>
</evidence>
<feature type="active site" description="Proton donor/acceptor" evidence="7">
    <location>
        <position position="324"/>
    </location>
</feature>
<sequence>MPQATSHSPSGIRVDRRQVLIGSTVSALFLGSGHASWAQGPRQGASGAAINGSAAAPLRPHAVRSSRPVLGTDTVLGLERAIDDYAAIVSRGGWRPVPAGDRLRIGARGRGVSALRERLAATGDLGGNARGGDLFDSTVEAALRRFQMRHGISPEGQVRASTLTALNVPAETRLRQLETNLVRVRAYSGFLGNRYLVLNIPAAEAEAVENDVVVSRHVAVVGKVDRQSPVISSRIADINFNPYWTIPASIIRKDLIPKMQAEPDYLARNRIRLFNGESQEVDAASINWNSTEALRYRFRQDPFEGNSLGNVRINIPNVHAVYMHDTPAKGLFDEDQRFHSSGCARIQDIRGLIAWALQGTAWTRSEIDQVLQTDERIDVRPLQSIPVYWVYVTAWADPAGVVRFRHDVYERDGIASQLALSPQR</sequence>
<dbReference type="GO" id="GO:0016740">
    <property type="term" value="F:transferase activity"/>
    <property type="evidence" value="ECO:0007669"/>
    <property type="project" value="UniProtKB-KW"/>
</dbReference>
<protein>
    <submittedName>
        <fullName evidence="9">Murein L,D-transpeptidase</fullName>
    </submittedName>
</protein>
<dbReference type="InterPro" id="IPR002477">
    <property type="entry name" value="Peptidoglycan-bd-like"/>
</dbReference>
<dbReference type="SUPFAM" id="SSF141523">
    <property type="entry name" value="L,D-transpeptidase catalytic domain-like"/>
    <property type="match status" value="1"/>
</dbReference>
<dbReference type="EMBL" id="CP039690">
    <property type="protein sequence ID" value="QCI67751.1"/>
    <property type="molecule type" value="Genomic_DNA"/>
</dbReference>